<gene>
    <name evidence="2" type="primary">rpsA</name>
    <name evidence="2" type="ordered locus">MAG3180</name>
</gene>
<dbReference type="KEGG" id="maa:MAG3180"/>
<dbReference type="GO" id="GO:0005840">
    <property type="term" value="C:ribosome"/>
    <property type="evidence" value="ECO:0007669"/>
    <property type="project" value="UniProtKB-KW"/>
</dbReference>
<reference evidence="3" key="1">
    <citation type="journal article" date="2007" name="PLoS Genet.">
        <title>Being pathogenic, plastic, and sexual while living with a nearly minimal bacterial genome.</title>
        <authorList>
            <person name="Sirand-Pugnet P."/>
            <person name="Lartigue C."/>
            <person name="Marenda M."/>
            <person name="Jacob D."/>
            <person name="Barre A."/>
            <person name="Barbe V."/>
            <person name="Schenowitz C."/>
            <person name="Mangenot S."/>
            <person name="Couloux A."/>
            <person name="Segurens B."/>
            <person name="de Daruvar A."/>
            <person name="Blanchard A."/>
            <person name="Citti C."/>
        </authorList>
    </citation>
    <scope>NUCLEOTIDE SEQUENCE [LARGE SCALE GENOMIC DNA]</scope>
    <source>
        <strain evidence="3">PG2</strain>
    </source>
</reference>
<organism evidence="2 3">
    <name type="scientific">Mycoplasmopsis agalactiae (strain NCTC 10123 / CIP 59.7 / PG2)</name>
    <name type="common">Mycoplasma agalactiae</name>
    <dbReference type="NCBI Taxonomy" id="347257"/>
    <lineage>
        <taxon>Bacteria</taxon>
        <taxon>Bacillati</taxon>
        <taxon>Mycoplasmatota</taxon>
        <taxon>Mycoplasmoidales</taxon>
        <taxon>Metamycoplasmataceae</taxon>
        <taxon>Mycoplasmopsis</taxon>
    </lineage>
</organism>
<evidence type="ECO:0000313" key="3">
    <source>
        <dbReference type="Proteomes" id="UP000007065"/>
    </source>
</evidence>
<dbReference type="PROSITE" id="PS50126">
    <property type="entry name" value="S1"/>
    <property type="match status" value="1"/>
</dbReference>
<accession>A5IYA7</accession>
<dbReference type="InterPro" id="IPR003029">
    <property type="entry name" value="S1_domain"/>
</dbReference>
<evidence type="ECO:0000313" key="2">
    <source>
        <dbReference type="EMBL" id="CAL59016.1"/>
    </source>
</evidence>
<dbReference type="InterPro" id="IPR012340">
    <property type="entry name" value="NA-bd_OB-fold"/>
</dbReference>
<proteinExistence type="predicted"/>
<keyword evidence="2" id="KW-0687">Ribonucleoprotein</keyword>
<dbReference type="Proteomes" id="UP000007065">
    <property type="component" value="Chromosome"/>
</dbReference>
<protein>
    <submittedName>
        <fullName evidence="2">30S ribosomal protein S1</fullName>
    </submittedName>
</protein>
<dbReference type="EMBL" id="CU179680">
    <property type="protein sequence ID" value="CAL59016.1"/>
    <property type="molecule type" value="Genomic_DNA"/>
</dbReference>
<name>A5IYA7_MYCAP</name>
<dbReference type="Gene3D" id="2.40.50.140">
    <property type="entry name" value="Nucleic acid-binding proteins"/>
    <property type="match status" value="1"/>
</dbReference>
<dbReference type="SUPFAM" id="SSF50249">
    <property type="entry name" value="Nucleic acid-binding proteins"/>
    <property type="match status" value="1"/>
</dbReference>
<sequence>MIKKGDVLNGLVKNINSHGIIVWTFNGMKFFIPLNLITDFTKSKLESIFEINQKINFVVESIDIDMQTGIGNFKANHPLHSRMPFKNKIKESKNGFNKLKESVLKLISEAESSSK</sequence>
<keyword evidence="2" id="KW-0689">Ribosomal protein</keyword>
<keyword evidence="3" id="KW-1185">Reference proteome</keyword>
<dbReference type="STRING" id="347257.MAG3180"/>
<feature type="domain" description="S1 motif" evidence="1">
    <location>
        <begin position="5"/>
        <end position="82"/>
    </location>
</feature>
<evidence type="ECO:0000259" key="1">
    <source>
        <dbReference type="PROSITE" id="PS50126"/>
    </source>
</evidence>
<dbReference type="GeneID" id="93358081"/>
<dbReference type="RefSeq" id="WP_011949493.1">
    <property type="nucleotide sequence ID" value="NC_009497.1"/>
</dbReference>
<dbReference type="AlphaFoldDB" id="A5IYA7"/>
<dbReference type="Pfam" id="PF00575">
    <property type="entry name" value="S1"/>
    <property type="match status" value="1"/>
</dbReference>
<dbReference type="GO" id="GO:0003676">
    <property type="term" value="F:nucleic acid binding"/>
    <property type="evidence" value="ECO:0007669"/>
    <property type="project" value="InterPro"/>
</dbReference>
<dbReference type="HOGENOM" id="CLU_143459_0_0_14"/>